<comment type="caution">
    <text evidence="2">The sequence shown here is derived from an EMBL/GenBank/DDBJ whole genome shotgun (WGS) entry which is preliminary data.</text>
</comment>
<dbReference type="EMBL" id="MRCY01000289">
    <property type="protein sequence ID" value="RKK90165.1"/>
    <property type="molecule type" value="Genomic_DNA"/>
</dbReference>
<evidence type="ECO:0000313" key="2">
    <source>
        <dbReference type="EMBL" id="RKK90165.1"/>
    </source>
</evidence>
<evidence type="ECO:0000313" key="3">
    <source>
        <dbReference type="Proteomes" id="UP000285860"/>
    </source>
</evidence>
<evidence type="ECO:0000256" key="1">
    <source>
        <dbReference type="SAM" id="MobiDB-lite"/>
    </source>
</evidence>
<accession>A0A420PCH5</accession>
<gene>
    <name evidence="2" type="ORF">BFJ68_g16519</name>
</gene>
<reference evidence="2 3" key="1">
    <citation type="journal article" date="2018" name="Sci. Rep.">
        <title>Characterisation of pathogen-specific regions and novel effector candidates in Fusarium oxysporum f. sp. cepae.</title>
        <authorList>
            <person name="Armitage A.D."/>
            <person name="Taylor A."/>
            <person name="Sobczyk M.K."/>
            <person name="Baxter L."/>
            <person name="Greenfield B.P."/>
            <person name="Bates H.J."/>
            <person name="Wilson F."/>
            <person name="Jackson A.C."/>
            <person name="Ott S."/>
            <person name="Harrison R.J."/>
            <person name="Clarkson J.P."/>
        </authorList>
    </citation>
    <scope>NUCLEOTIDE SEQUENCE [LARGE SCALE GENOMIC DNA]</scope>
    <source>
        <strain evidence="2 3">Fo_A28</strain>
    </source>
</reference>
<dbReference type="Proteomes" id="UP000285860">
    <property type="component" value="Unassembled WGS sequence"/>
</dbReference>
<protein>
    <submittedName>
        <fullName evidence="2">Uncharacterized protein</fullName>
    </submittedName>
</protein>
<sequence>MPESTLDAQAQWGTETVTAIKSLCTPSSLTPLIPLPVISPLASSPTTWRKTARILPCNHCQKRKVADKCRFIQSNLASSPADSLPPGSDKKRARSRDDNGEPEASDSDVGDDDKQGLEAIGYIAGPLFESLTISARKRKKPLGELTWVTPDTYPQLKTALSVLPSRRQIDTLIQSLFNNINYHYYIIYPPIFNQEYQA</sequence>
<dbReference type="VEuPathDB" id="FungiDB:FOIG_13846"/>
<organism evidence="2 3">
    <name type="scientific">Fusarium oxysporum</name>
    <name type="common">Fusarium vascular wilt</name>
    <dbReference type="NCBI Taxonomy" id="5507"/>
    <lineage>
        <taxon>Eukaryota</taxon>
        <taxon>Fungi</taxon>
        <taxon>Dikarya</taxon>
        <taxon>Ascomycota</taxon>
        <taxon>Pezizomycotina</taxon>
        <taxon>Sordariomycetes</taxon>
        <taxon>Hypocreomycetidae</taxon>
        <taxon>Hypocreales</taxon>
        <taxon>Nectriaceae</taxon>
        <taxon>Fusarium</taxon>
        <taxon>Fusarium oxysporum species complex</taxon>
    </lineage>
</organism>
<proteinExistence type="predicted"/>
<name>A0A420PCH5_FUSOX</name>
<dbReference type="AlphaFoldDB" id="A0A420PCH5"/>
<dbReference type="CDD" id="cd12148">
    <property type="entry name" value="fungal_TF_MHR"/>
    <property type="match status" value="1"/>
</dbReference>
<feature type="compositionally biased region" description="Acidic residues" evidence="1">
    <location>
        <begin position="100"/>
        <end position="111"/>
    </location>
</feature>
<feature type="region of interest" description="Disordered" evidence="1">
    <location>
        <begin position="77"/>
        <end position="113"/>
    </location>
</feature>